<dbReference type="OrthoDB" id="3256525at2759"/>
<sequence length="408" mass="47173">MDPHFPPEIWRNIFAFATFTATSLNVMDWDPWPYVSSPETIDPALCYRSTLPTKKALTLVSKKFREMSLVYLFELVQLFHTRNAELLLDTILSHTSDTDKAKSPAKWISYIIVSLEPKPDIDYYSVDRPLMKIFPFCRNLAAFGLNSIGRLMSIEELDRSAPLLASLPLTITTLQWQRISLERSFQPLRNRTALRNFYLANVITITPEDGVDVAFPFIAHLDVRMFHTIKAASRWDLPSVSHLTLDWCNWKHVERLLSKCRNSIRSIHVMNLGEYRNDDFPRILASVPKLQTFSYGVDLKTLYSLPNSWLDVGHHESLTHVYIFCRPASTYMDYTGVSFSTIRDFFFAHLRPLIMRQLMPLTISIMNTQLIFERVDFWDDGYGAAAKQRFFDDLSASLSSSDVQFIVK</sequence>
<organism evidence="1 2">
    <name type="scientific">Rickenella mellea</name>
    <dbReference type="NCBI Taxonomy" id="50990"/>
    <lineage>
        <taxon>Eukaryota</taxon>
        <taxon>Fungi</taxon>
        <taxon>Dikarya</taxon>
        <taxon>Basidiomycota</taxon>
        <taxon>Agaricomycotina</taxon>
        <taxon>Agaricomycetes</taxon>
        <taxon>Hymenochaetales</taxon>
        <taxon>Rickenellaceae</taxon>
        <taxon>Rickenella</taxon>
    </lineage>
</organism>
<dbReference type="EMBL" id="ML170166">
    <property type="protein sequence ID" value="TDL24549.1"/>
    <property type="molecule type" value="Genomic_DNA"/>
</dbReference>
<keyword evidence="2" id="KW-1185">Reference proteome</keyword>
<dbReference type="VEuPathDB" id="FungiDB:BD410DRAFT_896746"/>
<name>A0A4Y7QCH5_9AGAM</name>
<proteinExistence type="predicted"/>
<evidence type="ECO:0008006" key="3">
    <source>
        <dbReference type="Google" id="ProtNLM"/>
    </source>
</evidence>
<evidence type="ECO:0000313" key="2">
    <source>
        <dbReference type="Proteomes" id="UP000294933"/>
    </source>
</evidence>
<dbReference type="Proteomes" id="UP000294933">
    <property type="component" value="Unassembled WGS sequence"/>
</dbReference>
<gene>
    <name evidence="1" type="ORF">BD410DRAFT_896746</name>
</gene>
<protein>
    <recommendedName>
        <fullName evidence="3">F-box domain-containing protein</fullName>
    </recommendedName>
</protein>
<dbReference type="AlphaFoldDB" id="A0A4Y7QCH5"/>
<accession>A0A4Y7QCH5</accession>
<evidence type="ECO:0000313" key="1">
    <source>
        <dbReference type="EMBL" id="TDL24549.1"/>
    </source>
</evidence>
<reference evidence="1 2" key="1">
    <citation type="submission" date="2018-06" db="EMBL/GenBank/DDBJ databases">
        <title>A transcriptomic atlas of mushroom development highlights an independent origin of complex multicellularity.</title>
        <authorList>
            <consortium name="DOE Joint Genome Institute"/>
            <person name="Krizsan K."/>
            <person name="Almasi E."/>
            <person name="Merenyi Z."/>
            <person name="Sahu N."/>
            <person name="Viragh M."/>
            <person name="Koszo T."/>
            <person name="Mondo S."/>
            <person name="Kiss B."/>
            <person name="Balint B."/>
            <person name="Kues U."/>
            <person name="Barry K."/>
            <person name="Hegedus J.C."/>
            <person name="Henrissat B."/>
            <person name="Johnson J."/>
            <person name="Lipzen A."/>
            <person name="Ohm R."/>
            <person name="Nagy I."/>
            <person name="Pangilinan J."/>
            <person name="Yan J."/>
            <person name="Xiong Y."/>
            <person name="Grigoriev I.V."/>
            <person name="Hibbett D.S."/>
            <person name="Nagy L.G."/>
        </authorList>
    </citation>
    <scope>NUCLEOTIDE SEQUENCE [LARGE SCALE GENOMIC DNA]</scope>
    <source>
        <strain evidence="1 2">SZMC22713</strain>
    </source>
</reference>